<proteinExistence type="predicted"/>
<evidence type="ECO:0000256" key="1">
    <source>
        <dbReference type="SAM" id="MobiDB-lite"/>
    </source>
</evidence>
<dbReference type="EMBL" id="HBFR01007866">
    <property type="protein sequence ID" value="CAD8878508.1"/>
    <property type="molecule type" value="Transcribed_RNA"/>
</dbReference>
<reference evidence="2" key="1">
    <citation type="submission" date="2021-01" db="EMBL/GenBank/DDBJ databases">
        <authorList>
            <person name="Corre E."/>
            <person name="Pelletier E."/>
            <person name="Niang G."/>
            <person name="Scheremetjew M."/>
            <person name="Finn R."/>
            <person name="Kale V."/>
            <person name="Holt S."/>
            <person name="Cochrane G."/>
            <person name="Meng A."/>
            <person name="Brown T."/>
            <person name="Cohen L."/>
        </authorList>
    </citation>
    <scope>NUCLEOTIDE SEQUENCE</scope>
    <source>
        <strain evidence="2">308</strain>
    </source>
</reference>
<gene>
    <name evidence="2" type="ORF">CHYS00102_LOCUS5692</name>
</gene>
<protein>
    <submittedName>
        <fullName evidence="2">Uncharacterized protein</fullName>
    </submittedName>
</protein>
<feature type="compositionally biased region" description="Basic and acidic residues" evidence="1">
    <location>
        <begin position="314"/>
        <end position="328"/>
    </location>
</feature>
<name>A0A7S1B9I3_9STRA</name>
<feature type="region of interest" description="Disordered" evidence="1">
    <location>
        <begin position="412"/>
        <end position="457"/>
    </location>
</feature>
<evidence type="ECO:0000313" key="2">
    <source>
        <dbReference type="EMBL" id="CAD8878508.1"/>
    </source>
</evidence>
<sequence>MTPSTLSSIFYDSKSNACKSKFKTETETFDTFIASRDDNECVSECVTGRDSTLSFMDDHIFPAMAKNTMVAKNKELKRNTTLKKYYGQRTEDYDIIYTVDEDICTVDEDTVTNATFMTEDDADGTYTTVDTYASISSSRDYRGDDDATLTVDDTYLTEDETLDMTLDTTVSSIGRSINRTSSYLTYTSTSQKQAQRFGRSPSLDDSFFHHRRRDRKLEEEEYSYDIINKKEKMRFPRHKSEITFFQTVFQYIFCVGYQDIFPSPEISQKNRSKQKTKVFESSYKTYSSVLDSVLKKIDTQKQTENTNQEYFSSGEHRGSKLDSKRESKSSILSQNNFVSSIIAMVHRNTRQDPDINQIRSNDSEDMSLIGSMMNKNVVSYKKECLAPLKKKMEQKNAIEEYYLASKHILQKGRNEHQAPLNKKNISNKQTQRRDPNLSVSRADTDFKFPTNKNSSAKQRHVTMIKQNFKLKKPVHYP</sequence>
<organism evidence="2">
    <name type="scientific">Corethron hystrix</name>
    <dbReference type="NCBI Taxonomy" id="216773"/>
    <lineage>
        <taxon>Eukaryota</taxon>
        <taxon>Sar</taxon>
        <taxon>Stramenopiles</taxon>
        <taxon>Ochrophyta</taxon>
        <taxon>Bacillariophyta</taxon>
        <taxon>Coscinodiscophyceae</taxon>
        <taxon>Corethrophycidae</taxon>
        <taxon>Corethrales</taxon>
        <taxon>Corethraceae</taxon>
        <taxon>Corethron</taxon>
    </lineage>
</organism>
<dbReference type="AlphaFoldDB" id="A0A7S1B9I3"/>
<accession>A0A7S1B9I3</accession>
<feature type="region of interest" description="Disordered" evidence="1">
    <location>
        <begin position="305"/>
        <end position="328"/>
    </location>
</feature>